<feature type="compositionally biased region" description="Basic and acidic residues" evidence="1">
    <location>
        <begin position="883"/>
        <end position="921"/>
    </location>
</feature>
<accession>A0A2V3IRP7</accession>
<dbReference type="Proteomes" id="UP000247409">
    <property type="component" value="Unassembled WGS sequence"/>
</dbReference>
<feature type="compositionally biased region" description="Basic and acidic residues" evidence="1">
    <location>
        <begin position="392"/>
        <end position="405"/>
    </location>
</feature>
<proteinExistence type="predicted"/>
<dbReference type="AlphaFoldDB" id="A0A2V3IRP7"/>
<dbReference type="InterPro" id="IPR024395">
    <property type="entry name" value="CLASP_N_dom"/>
</dbReference>
<evidence type="ECO:0000313" key="3">
    <source>
        <dbReference type="EMBL" id="PXF44773.1"/>
    </source>
</evidence>
<dbReference type="SMART" id="SM01349">
    <property type="entry name" value="TOG"/>
    <property type="match status" value="1"/>
</dbReference>
<feature type="region of interest" description="Disordered" evidence="1">
    <location>
        <begin position="361"/>
        <end position="562"/>
    </location>
</feature>
<dbReference type="InterPro" id="IPR016024">
    <property type="entry name" value="ARM-type_fold"/>
</dbReference>
<feature type="region of interest" description="Disordered" evidence="1">
    <location>
        <begin position="634"/>
        <end position="767"/>
    </location>
</feature>
<evidence type="ECO:0000313" key="4">
    <source>
        <dbReference type="Proteomes" id="UP000247409"/>
    </source>
</evidence>
<feature type="compositionally biased region" description="Polar residues" evidence="1">
    <location>
        <begin position="601"/>
        <end position="612"/>
    </location>
</feature>
<dbReference type="SUPFAM" id="SSF48371">
    <property type="entry name" value="ARM repeat"/>
    <property type="match status" value="1"/>
</dbReference>
<feature type="compositionally biased region" description="Acidic residues" evidence="1">
    <location>
        <begin position="649"/>
        <end position="659"/>
    </location>
</feature>
<organism evidence="3 4">
    <name type="scientific">Gracilariopsis chorda</name>
    <dbReference type="NCBI Taxonomy" id="448386"/>
    <lineage>
        <taxon>Eukaryota</taxon>
        <taxon>Rhodophyta</taxon>
        <taxon>Florideophyceae</taxon>
        <taxon>Rhodymeniophycidae</taxon>
        <taxon>Gracilariales</taxon>
        <taxon>Gracilariaceae</taxon>
        <taxon>Gracilariopsis</taxon>
    </lineage>
</organism>
<feature type="compositionally biased region" description="Basic and acidic residues" evidence="1">
    <location>
        <begin position="809"/>
        <end position="824"/>
    </location>
</feature>
<dbReference type="Pfam" id="PF12348">
    <property type="entry name" value="CLASP_N"/>
    <property type="match status" value="1"/>
</dbReference>
<dbReference type="OrthoDB" id="46159at2759"/>
<keyword evidence="4" id="KW-1185">Reference proteome</keyword>
<feature type="region of interest" description="Disordered" evidence="1">
    <location>
        <begin position="796"/>
        <end position="949"/>
    </location>
</feature>
<feature type="compositionally biased region" description="Polar residues" evidence="1">
    <location>
        <begin position="532"/>
        <end position="541"/>
    </location>
</feature>
<comment type="caution">
    <text evidence="3">The sequence shown here is derived from an EMBL/GenBank/DDBJ whole genome shotgun (WGS) entry which is preliminary data.</text>
</comment>
<dbReference type="STRING" id="448386.A0A2V3IRP7"/>
<feature type="region of interest" description="Disordered" evidence="1">
    <location>
        <begin position="595"/>
        <end position="615"/>
    </location>
</feature>
<sequence length="1239" mass="134787">MPRMGPLPPSDPNASGPLPPSLLHKLEPSTLWDDQVEALQQLADLTIPLSKQANVDAIMRQLRPYGLNLAEAIQSPRSTLVKEACMCVETLAETFGPNFVAAVGIEVIPALLGRCSITKAIIRESAREAAKAMFEHGVEGVHLSTARLISQTVVDKQSPTLTRAAAAELIGLMLVERCRDGLSDIHDLVHNAIVEGCGDPDGTVREISRDNCSRLLRLDPALWERVFRDLPTHAKQYIAKPRDRVGGVDESVLPRRASMVPQRARPRHESMHTGMSVGLRGRYAPVRVQRASVNPVDLGSQSLFKDTMPPRVPNLPRPSRVDLDFRPNLPRKPFRPVLRPPRRSIAPFIPQNNINVCAVKEEPASTSPPLQSNTSTRSVEQDHVPSHTRGLVVEEKVSPKERILPEDDNPDSFQLESKTTKESIVGEGTEESGKHSLYLASPANSETKNACGESEHEAQQGESEDSSMGICLSAKSSKSRCIETDSTGTAEEAERAPIPSLIIRSPTETRSICGSPSPPQQPPAENKETKGNRNSICSPESTPFREGDGEPSNRLTESPGLKKYVNKGRLSFIMGVNQTPRVNRTASMGRPDMSIVKLIDSPTTPTNENAVNRTDEEKADTALTFDEANKQIDCAASSPSSVEKSLVAIEDESVPEESVPEATESSAMETRTPNPATSMVSESANQRATPPSQKMIDECERIESDDAESETKNAASSEASPSPESSDSELTQDEKPKEAQACHGRSDSTEQLLKTPQMGMPDIPDFAKLMEDIEKQTLCNVAPAMSLAQKAEVMNRAPVAEDGAQNGSEKSDSDKENADDGSARKERRVQLNVPQAIRRDAADMKPPQKSRAASFKGRPPRRSLMPQAVTTGAGLTAGSTRVETGETKDDKKDMKELKSGTKRDEVDTRKGLVRKTSDSKVGRGTGRSKGAEKTRSGAVGKTVRSGWTSGVGTTRASVLRARENTGNTKTQVGRADAVRGEARGAAKVEKRKKSVLPAKTQEVVDALRACNRAKNDGWQAKSESLKRFEVALRAVAEEKMPARLAEDCVYMLGEYIVDGHHKVVVGALEGFFYLFLCSVGGVQSRALQRALERRIESLRRILQLTRDCKEDTRLASERVLDGFGVQFEPEAQVGVVMQAMTSEKGRSKMVDGRVATSGCALLVRAFERADRNEGGFVWKAGLLEVIVSVLGRLSKDRRVEVRRAAGPVVAAVKQCLPDRAFEMACRKVGVQVRGMSGRA</sequence>
<feature type="domain" description="TOG" evidence="2">
    <location>
        <begin position="4"/>
        <end position="251"/>
    </location>
</feature>
<reference evidence="3 4" key="1">
    <citation type="journal article" date="2018" name="Mol. Biol. Evol.">
        <title>Analysis of the draft genome of the red seaweed Gracilariopsis chorda provides insights into genome size evolution in Rhodophyta.</title>
        <authorList>
            <person name="Lee J."/>
            <person name="Yang E.C."/>
            <person name="Graf L."/>
            <person name="Yang J.H."/>
            <person name="Qiu H."/>
            <person name="Zel Zion U."/>
            <person name="Chan C.X."/>
            <person name="Stephens T.G."/>
            <person name="Weber A.P.M."/>
            <person name="Boo G.H."/>
            <person name="Boo S.M."/>
            <person name="Kim K.M."/>
            <person name="Shin Y."/>
            <person name="Jung M."/>
            <person name="Lee S.J."/>
            <person name="Yim H.S."/>
            <person name="Lee J.H."/>
            <person name="Bhattacharya D."/>
            <person name="Yoon H.S."/>
        </authorList>
    </citation>
    <scope>NUCLEOTIDE SEQUENCE [LARGE SCALE GENOMIC DNA]</scope>
    <source>
        <strain evidence="3 4">SKKU-2015</strain>
        <tissue evidence="3">Whole body</tissue>
    </source>
</reference>
<gene>
    <name evidence="3" type="ORF">BWQ96_05443</name>
</gene>
<dbReference type="EMBL" id="NBIV01000081">
    <property type="protein sequence ID" value="PXF44773.1"/>
    <property type="molecule type" value="Genomic_DNA"/>
</dbReference>
<feature type="compositionally biased region" description="Polar residues" evidence="1">
    <location>
        <begin position="364"/>
        <end position="378"/>
    </location>
</feature>
<evidence type="ECO:0000259" key="2">
    <source>
        <dbReference type="SMART" id="SM01349"/>
    </source>
</evidence>
<evidence type="ECO:0000256" key="1">
    <source>
        <dbReference type="SAM" id="MobiDB-lite"/>
    </source>
</evidence>
<dbReference type="InterPro" id="IPR011989">
    <property type="entry name" value="ARM-like"/>
</dbReference>
<name>A0A2V3IRP7_9FLOR</name>
<feature type="region of interest" description="Disordered" evidence="1">
    <location>
        <begin position="299"/>
        <end position="327"/>
    </location>
</feature>
<feature type="compositionally biased region" description="Polar residues" evidence="1">
    <location>
        <begin position="668"/>
        <end position="692"/>
    </location>
</feature>
<feature type="region of interest" description="Disordered" evidence="1">
    <location>
        <begin position="1"/>
        <end position="20"/>
    </location>
</feature>
<dbReference type="InterPro" id="IPR034085">
    <property type="entry name" value="TOG"/>
</dbReference>
<feature type="compositionally biased region" description="Basic and acidic residues" evidence="1">
    <location>
        <begin position="732"/>
        <end position="748"/>
    </location>
</feature>
<protein>
    <recommendedName>
        <fullName evidence="2">TOG domain-containing protein</fullName>
    </recommendedName>
</protein>
<dbReference type="Gene3D" id="1.25.10.10">
    <property type="entry name" value="Leucine-rich Repeat Variant"/>
    <property type="match status" value="2"/>
</dbReference>
<feature type="compositionally biased region" description="Low complexity" evidence="1">
    <location>
        <begin position="714"/>
        <end position="725"/>
    </location>
</feature>
<feature type="compositionally biased region" description="Pro residues" evidence="1">
    <location>
        <begin position="1"/>
        <end position="11"/>
    </location>
</feature>
<feature type="compositionally biased region" description="Basic and acidic residues" evidence="1">
    <location>
        <begin position="695"/>
        <end position="704"/>
    </location>
</feature>